<dbReference type="EMBL" id="CT868665">
    <property type="protein sequence ID" value="CAK91972.1"/>
    <property type="molecule type" value="Genomic_DNA"/>
</dbReference>
<gene>
    <name evidence="1" type="ORF">GSPATT00024703001</name>
</gene>
<dbReference type="InParanoid" id="A0E9K5"/>
<evidence type="ECO:0000313" key="1">
    <source>
        <dbReference type="EMBL" id="CAK91972.1"/>
    </source>
</evidence>
<evidence type="ECO:0000313" key="2">
    <source>
        <dbReference type="Proteomes" id="UP000000600"/>
    </source>
</evidence>
<dbReference type="GeneID" id="5045154"/>
<dbReference type="OrthoDB" id="10601160at2759"/>
<dbReference type="AlphaFoldDB" id="A0E9K5"/>
<dbReference type="HOGENOM" id="CLU_1931643_0_0_1"/>
<organism evidence="1 2">
    <name type="scientific">Paramecium tetraurelia</name>
    <dbReference type="NCBI Taxonomy" id="5888"/>
    <lineage>
        <taxon>Eukaryota</taxon>
        <taxon>Sar</taxon>
        <taxon>Alveolata</taxon>
        <taxon>Ciliophora</taxon>
        <taxon>Intramacronucleata</taxon>
        <taxon>Oligohymenophorea</taxon>
        <taxon>Peniculida</taxon>
        <taxon>Parameciidae</taxon>
        <taxon>Paramecium</taxon>
    </lineage>
</organism>
<reference evidence="1 2" key="1">
    <citation type="journal article" date="2006" name="Nature">
        <title>Global trends of whole-genome duplications revealed by the ciliate Paramecium tetraurelia.</title>
        <authorList>
            <consortium name="Genoscope"/>
            <person name="Aury J.-M."/>
            <person name="Jaillon O."/>
            <person name="Duret L."/>
            <person name="Noel B."/>
            <person name="Jubin C."/>
            <person name="Porcel B.M."/>
            <person name="Segurens B."/>
            <person name="Daubin V."/>
            <person name="Anthouard V."/>
            <person name="Aiach N."/>
            <person name="Arnaiz O."/>
            <person name="Billaut A."/>
            <person name="Beisson J."/>
            <person name="Blanc I."/>
            <person name="Bouhouche K."/>
            <person name="Camara F."/>
            <person name="Duharcourt S."/>
            <person name="Guigo R."/>
            <person name="Gogendeau D."/>
            <person name="Katinka M."/>
            <person name="Keller A.-M."/>
            <person name="Kissmehl R."/>
            <person name="Klotz C."/>
            <person name="Koll F."/>
            <person name="Le Moue A."/>
            <person name="Lepere C."/>
            <person name="Malinsky S."/>
            <person name="Nowacki M."/>
            <person name="Nowak J.K."/>
            <person name="Plattner H."/>
            <person name="Poulain J."/>
            <person name="Ruiz F."/>
            <person name="Serrano V."/>
            <person name="Zagulski M."/>
            <person name="Dessen P."/>
            <person name="Betermier M."/>
            <person name="Weissenbach J."/>
            <person name="Scarpelli C."/>
            <person name="Schachter V."/>
            <person name="Sperling L."/>
            <person name="Meyer E."/>
            <person name="Cohen J."/>
            <person name="Wincker P."/>
        </authorList>
    </citation>
    <scope>NUCLEOTIDE SEQUENCE [LARGE SCALE GENOMIC DNA]</scope>
    <source>
        <strain evidence="1 2">Stock d4-2</strain>
    </source>
</reference>
<accession>A0E9K5</accession>
<name>A0E9K5_PARTE</name>
<dbReference type="Proteomes" id="UP000000600">
    <property type="component" value="Unassembled WGS sequence"/>
</dbReference>
<proteinExistence type="predicted"/>
<dbReference type="KEGG" id="ptm:GSPATT00024703001"/>
<keyword evidence="2" id="KW-1185">Reference proteome</keyword>
<protein>
    <submittedName>
        <fullName evidence="1">Uncharacterized protein</fullName>
    </submittedName>
</protein>
<dbReference type="RefSeq" id="XP_001459369.1">
    <property type="nucleotide sequence ID" value="XM_001459332.1"/>
</dbReference>
<sequence length="131" mass="15843">MLINHLNIKHILTYQNHYLLQFKFDQLIIRWVDCYPTFIKDLQKQADDQMILDMSKKFGFYNELKIMIKAQAWKGIVVNTSKLMKAHIFSKKEESKRLYDKKILTSVQWPSNLIKDYEQQVLYQLSRIKLE</sequence>